<organism evidence="2 3">
    <name type="scientific">Chondromyces crocatus</name>
    <dbReference type="NCBI Taxonomy" id="52"/>
    <lineage>
        <taxon>Bacteria</taxon>
        <taxon>Pseudomonadati</taxon>
        <taxon>Myxococcota</taxon>
        <taxon>Polyangia</taxon>
        <taxon>Polyangiales</taxon>
        <taxon>Polyangiaceae</taxon>
        <taxon>Chondromyces</taxon>
    </lineage>
</organism>
<keyword evidence="3" id="KW-1185">Reference proteome</keyword>
<evidence type="ECO:0000313" key="3">
    <source>
        <dbReference type="Proteomes" id="UP000067626"/>
    </source>
</evidence>
<feature type="region of interest" description="Disordered" evidence="1">
    <location>
        <begin position="1"/>
        <end position="37"/>
    </location>
</feature>
<dbReference type="AlphaFoldDB" id="A0A0K1EGW3"/>
<feature type="compositionally biased region" description="Basic and acidic residues" evidence="1">
    <location>
        <begin position="19"/>
        <end position="35"/>
    </location>
</feature>
<reference evidence="2 3" key="1">
    <citation type="submission" date="2015-07" db="EMBL/GenBank/DDBJ databases">
        <title>Genome analysis of myxobacterium Chondromyces crocatus Cm c5 reveals a high potential for natural compound synthesis and the genetic basis for the loss of fruiting body formation.</title>
        <authorList>
            <person name="Zaburannyi N."/>
            <person name="Bunk B."/>
            <person name="Maier J."/>
            <person name="Overmann J."/>
            <person name="Mueller R."/>
        </authorList>
    </citation>
    <scope>NUCLEOTIDE SEQUENCE [LARGE SCALE GENOMIC DNA]</scope>
    <source>
        <strain evidence="2 3">Cm c5</strain>
    </source>
</reference>
<dbReference type="Proteomes" id="UP000067626">
    <property type="component" value="Chromosome"/>
</dbReference>
<protein>
    <submittedName>
        <fullName evidence="2">Uncharacterized protein</fullName>
    </submittedName>
</protein>
<sequence length="314" mass="35154">MPRGQVSRKTFAAKGRGLGRHDFPDERSPLRRADSRVGCPAVGPDARILLWYRRHRTPSPLMVHRRPQHAARAGVVHTESDEHGTVARCRRHAVARTARRPIVHRSVETGHLGVGRWTRSGCRFLEDAPSKACENCGIVSLVWRPFARRTCPAERVPRQLQLLLRSLFHRVAFGSRGALKDDALGRLDWRKGPAGAVPVRRWKNLDEWASASAGGNVDPLWKEALWLSACAGRAEAIAPQTCIPFIGQHRHSLRTWWCFRLDTCPQPHRALPTNRRLGTAFILSARGAAIHRAILYNLLGITGGEHDEAETDKT</sequence>
<dbReference type="EMBL" id="CP012159">
    <property type="protein sequence ID" value="AKT40079.1"/>
    <property type="molecule type" value="Genomic_DNA"/>
</dbReference>
<name>A0A0K1EGW3_CHOCO</name>
<evidence type="ECO:0000313" key="2">
    <source>
        <dbReference type="EMBL" id="AKT40079.1"/>
    </source>
</evidence>
<accession>A0A0K1EGW3</accession>
<evidence type="ECO:0000256" key="1">
    <source>
        <dbReference type="SAM" id="MobiDB-lite"/>
    </source>
</evidence>
<proteinExistence type="predicted"/>
<dbReference type="KEGG" id="ccro:CMC5_042320"/>
<gene>
    <name evidence="2" type="ORF">CMC5_042320</name>
</gene>